<dbReference type="Proteomes" id="UP001516464">
    <property type="component" value="Unassembled WGS sequence"/>
</dbReference>
<comment type="caution">
    <text evidence="1">The sequence shown here is derived from an EMBL/GenBank/DDBJ whole genome shotgun (WGS) entry which is preliminary data.</text>
</comment>
<proteinExistence type="predicted"/>
<organism evidence="1 2">
    <name type="scientific">Astathelohania contejeani</name>
    <dbReference type="NCBI Taxonomy" id="164912"/>
    <lineage>
        <taxon>Eukaryota</taxon>
        <taxon>Fungi</taxon>
        <taxon>Fungi incertae sedis</taxon>
        <taxon>Microsporidia</taxon>
        <taxon>Astathelohaniidae</taxon>
        <taxon>Astathelohania</taxon>
    </lineage>
</organism>
<evidence type="ECO:0000313" key="2">
    <source>
        <dbReference type="Proteomes" id="UP001516464"/>
    </source>
</evidence>
<name>A0ABQ7I2U7_9MICR</name>
<gene>
    <name evidence="1" type="ORF">TCON_0059</name>
</gene>
<evidence type="ECO:0000313" key="1">
    <source>
        <dbReference type="EMBL" id="KAF7684747.1"/>
    </source>
</evidence>
<accession>A0ABQ7I2U7</accession>
<protein>
    <submittedName>
        <fullName evidence="1">Uncharacterized protein</fullName>
    </submittedName>
</protein>
<dbReference type="EMBL" id="SBIQ01000002">
    <property type="protein sequence ID" value="KAF7684747.1"/>
    <property type="molecule type" value="Genomic_DNA"/>
</dbReference>
<keyword evidence="2" id="KW-1185">Reference proteome</keyword>
<reference evidence="1 2" key="1">
    <citation type="submission" date="2019-01" db="EMBL/GenBank/DDBJ databases">
        <title>Genomes sequencing and comparative genomics of infectious freshwater microsporidia, Cucumispora dikerogammari and Thelohania contejeani.</title>
        <authorList>
            <person name="Cormier A."/>
            <person name="Giraud I."/>
            <person name="Wattier R."/>
            <person name="Teixeira M."/>
            <person name="Grandjean F."/>
            <person name="Rigaud T."/>
            <person name="Cordaux R."/>
        </authorList>
    </citation>
    <scope>NUCLEOTIDE SEQUENCE [LARGE SCALE GENOMIC DNA]</scope>
    <source>
        <strain evidence="1">T1</strain>
        <tissue evidence="1">Spores</tissue>
    </source>
</reference>
<sequence>MKFSKILTLSFLIEINASFRFGTNKSFKRPLSFKRKLNKNKDNDFISRIKAANIESISVTGFFSKFENSSFDNPIISDEIIDSMIKMVAEGIDKPISIELFKEGDEKLFDDYDLKKYYSALTDRAFSLLYKQVEKDTISFFEKAKTYLSQKVDFITPTTVKIIDQFMNIDVFKKQIIDVLNAFSVELLKKKHIISDSTLKEIIDFAMLNVFFDLRKKLVLFMILIHTEGEIDVLIRDSDREGNKPLHYCKCFYTKDSFIGADNMQSLITRLRLKNPSIKGKAFYCKKHSIKNWKEIDLIDLDVVDSEKNVNTEYKKNIISFHFHTILNGITLNSDEWETILKNFITKHAPFIKMVSTFINKDEEVRKPNIEYHSDFIGNNFYDETHSFVMLRSEVNSLLEKINSYKKSQKWHIVVFNDNFVINTFKHLVKTNVINHKTYKNNTNLSLYNGYCYNELLDHLLEGLKDSQKNIIFLYSLSEEISEADIEQMKTIYINSFSDESSNVDKPSNQDDTINLEINDMLTHLTKNTLAERRTFLNLKFMNFLSNQFLYKIMEKKEEENLFIGKSNK</sequence>